<proteinExistence type="predicted"/>
<dbReference type="GO" id="GO:0046872">
    <property type="term" value="F:metal ion binding"/>
    <property type="evidence" value="ECO:0007669"/>
    <property type="project" value="UniProtKB-KW"/>
</dbReference>
<dbReference type="SUPFAM" id="SSF101478">
    <property type="entry name" value="ADP-ribosylglycohydrolase"/>
    <property type="match status" value="1"/>
</dbReference>
<organism evidence="3 4">
    <name type="scientific">Zalerion maritima</name>
    <dbReference type="NCBI Taxonomy" id="339359"/>
    <lineage>
        <taxon>Eukaryota</taxon>
        <taxon>Fungi</taxon>
        <taxon>Dikarya</taxon>
        <taxon>Ascomycota</taxon>
        <taxon>Pezizomycotina</taxon>
        <taxon>Sordariomycetes</taxon>
        <taxon>Lulworthiomycetidae</taxon>
        <taxon>Lulworthiales</taxon>
        <taxon>Lulworthiaceae</taxon>
        <taxon>Zalerion</taxon>
    </lineage>
</organism>
<evidence type="ECO:0000313" key="4">
    <source>
        <dbReference type="Proteomes" id="UP001201980"/>
    </source>
</evidence>
<comment type="caution">
    <text evidence="3">The sequence shown here is derived from an EMBL/GenBank/DDBJ whole genome shotgun (WGS) entry which is preliminary data.</text>
</comment>
<feature type="binding site" evidence="1">
    <location>
        <position position="338"/>
    </location>
    <ligand>
        <name>Mg(2+)</name>
        <dbReference type="ChEBI" id="CHEBI:18420"/>
        <label>1</label>
    </ligand>
</feature>
<reference evidence="3" key="1">
    <citation type="submission" date="2022-07" db="EMBL/GenBank/DDBJ databases">
        <title>Draft genome sequence of Zalerion maritima ATCC 34329, a (micro)plastics degrading marine fungus.</title>
        <authorList>
            <person name="Paco A."/>
            <person name="Goncalves M.F.M."/>
            <person name="Rocha-Santos T.A.P."/>
            <person name="Alves A."/>
        </authorList>
    </citation>
    <scope>NUCLEOTIDE SEQUENCE</scope>
    <source>
        <strain evidence="3">ATCC 34329</strain>
    </source>
</reference>
<feature type="binding site" evidence="1">
    <location>
        <position position="85"/>
    </location>
    <ligand>
        <name>Mg(2+)</name>
        <dbReference type="ChEBI" id="CHEBI:18420"/>
        <label>1</label>
    </ligand>
</feature>
<evidence type="ECO:0000256" key="2">
    <source>
        <dbReference type="SAM" id="MobiDB-lite"/>
    </source>
</evidence>
<dbReference type="EMBL" id="JAKWBI020000034">
    <property type="protein sequence ID" value="KAJ2905308.1"/>
    <property type="molecule type" value="Genomic_DNA"/>
</dbReference>
<accession>A0AAD5RVV6</accession>
<dbReference type="PANTHER" id="PTHR16222">
    <property type="entry name" value="ADP-RIBOSYLGLYCOHYDROLASE"/>
    <property type="match status" value="1"/>
</dbReference>
<dbReference type="InterPro" id="IPR036705">
    <property type="entry name" value="Ribosyl_crysJ1_sf"/>
</dbReference>
<keyword evidence="1" id="KW-0460">Magnesium</keyword>
<feature type="binding site" evidence="1">
    <location>
        <position position="339"/>
    </location>
    <ligand>
        <name>Mg(2+)</name>
        <dbReference type="ChEBI" id="CHEBI:18420"/>
        <label>1</label>
    </ligand>
</feature>
<dbReference type="Gene3D" id="1.10.4080.10">
    <property type="entry name" value="ADP-ribosylation/Crystallin J1"/>
    <property type="match status" value="1"/>
</dbReference>
<dbReference type="PANTHER" id="PTHR16222:SF28">
    <property type="entry name" value="ADP-RIBOSYLGLYCOHYDROLASE"/>
    <property type="match status" value="1"/>
</dbReference>
<dbReference type="InterPro" id="IPR050792">
    <property type="entry name" value="ADP-ribosylglycohydrolase"/>
</dbReference>
<evidence type="ECO:0000256" key="1">
    <source>
        <dbReference type="PIRSR" id="PIRSR605502-1"/>
    </source>
</evidence>
<sequence length="452" mass="49834">MAASSIILANAKDPSSQIRGILHDRVVGTLVGSALGDAIGLYTEFMSKTQAREFYPSEEFSLVEPKTPYKQDTHRGPHNPGNWTDDTDHALCMLLSYLHSSGKDNSPTPGDLAARIRLWANQGLRALDTMPLGLGKTVGTIVIQQGFLEEPEEIATKHWRKNGRDAAANGSLMRTHPVGLFGLLKTREETLELAGRLSCITHVDPRCVASCALGSALVRGLVLGEVTTEEQAKQVMEETIVWYDCKWKPTMEKKKGNEEGEWDLDVEAFRKHAWTETLDELVLDDIAMGYVLKCLGTGVLQLRKAMRMMKKGQGGLKTQLSVFKELIAELIMCGGDADTNACFAGALLGAYLGYKALPPHWRDGLNHGDWFMNKAESLSILLGVRDGEYDGGQDKDTAHDGGRGLLEQDEMEKRWALLVGKVFAAHGVAPTPKKPSRASWLPWSSEKWKGRY</sequence>
<name>A0AAD5RVV6_9PEZI</name>
<feature type="region of interest" description="Disordered" evidence="2">
    <location>
        <begin position="428"/>
        <end position="452"/>
    </location>
</feature>
<protein>
    <submittedName>
        <fullName evidence="3">ADP-ribosylglycohydrolase</fullName>
    </submittedName>
</protein>
<evidence type="ECO:0000313" key="3">
    <source>
        <dbReference type="EMBL" id="KAJ2905308.1"/>
    </source>
</evidence>
<comment type="cofactor">
    <cofactor evidence="1">
        <name>Mg(2+)</name>
        <dbReference type="ChEBI" id="CHEBI:18420"/>
    </cofactor>
    <text evidence="1">Binds 2 magnesium ions per subunit.</text>
</comment>
<keyword evidence="4" id="KW-1185">Reference proteome</keyword>
<dbReference type="AlphaFoldDB" id="A0AAD5RVV6"/>
<dbReference type="InterPro" id="IPR005502">
    <property type="entry name" value="Ribosyl_crysJ1"/>
</dbReference>
<dbReference type="Proteomes" id="UP001201980">
    <property type="component" value="Unassembled WGS sequence"/>
</dbReference>
<feature type="binding site" evidence="1">
    <location>
        <position position="86"/>
    </location>
    <ligand>
        <name>Mg(2+)</name>
        <dbReference type="ChEBI" id="CHEBI:18420"/>
        <label>1</label>
    </ligand>
</feature>
<gene>
    <name evidence="3" type="ORF">MKZ38_005821</name>
</gene>
<keyword evidence="1" id="KW-0479">Metal-binding</keyword>
<feature type="binding site" evidence="1">
    <location>
        <position position="336"/>
    </location>
    <ligand>
        <name>Mg(2+)</name>
        <dbReference type="ChEBI" id="CHEBI:18420"/>
        <label>1</label>
    </ligand>
</feature>
<dbReference type="Pfam" id="PF03747">
    <property type="entry name" value="ADP_ribosyl_GH"/>
    <property type="match status" value="1"/>
</dbReference>
<feature type="binding site" evidence="1">
    <location>
        <position position="84"/>
    </location>
    <ligand>
        <name>Mg(2+)</name>
        <dbReference type="ChEBI" id="CHEBI:18420"/>
        <label>1</label>
    </ligand>
</feature>